<evidence type="ECO:0000313" key="2">
    <source>
        <dbReference type="EMBL" id="QNA46016.1"/>
    </source>
</evidence>
<dbReference type="EMBL" id="CP060007">
    <property type="protein sequence ID" value="QNA46016.1"/>
    <property type="molecule type" value="Genomic_DNA"/>
</dbReference>
<protein>
    <submittedName>
        <fullName evidence="2">YtxH domain-containing protein</fullName>
    </submittedName>
</protein>
<sequence length="95" mass="10653">MSMKFIIACVAAGAAVGMLMAPESGSSIRNMISEKFDDLKERLYKVRNSSSDIEELKEVFKHEIAGLKEDTRKRVLEILQATRLTGNHIKEQLVS</sequence>
<proteinExistence type="predicted"/>
<dbReference type="AlphaFoldDB" id="A0A7G5XKL3"/>
<gene>
    <name evidence="2" type="ORF">H4075_07480</name>
</gene>
<keyword evidence="1" id="KW-0732">Signal</keyword>
<dbReference type="InterPro" id="IPR024623">
    <property type="entry name" value="YtxH"/>
</dbReference>
<keyword evidence="3" id="KW-1185">Reference proteome</keyword>
<feature type="signal peptide" evidence="1">
    <location>
        <begin position="1"/>
        <end position="21"/>
    </location>
</feature>
<evidence type="ECO:0000256" key="1">
    <source>
        <dbReference type="SAM" id="SignalP"/>
    </source>
</evidence>
<dbReference type="RefSeq" id="WP_182805573.1">
    <property type="nucleotide sequence ID" value="NZ_CP060007.1"/>
</dbReference>
<feature type="chain" id="PRO_5028865962" evidence="1">
    <location>
        <begin position="22"/>
        <end position="95"/>
    </location>
</feature>
<dbReference type="Pfam" id="PF12732">
    <property type="entry name" value="YtxH"/>
    <property type="match status" value="1"/>
</dbReference>
<reference evidence="3" key="1">
    <citation type="submission" date="2020-08" db="EMBL/GenBank/DDBJ databases">
        <title>Lacibacter sp. S13-6-6 genome sequencing.</title>
        <authorList>
            <person name="Jin L."/>
        </authorList>
    </citation>
    <scope>NUCLEOTIDE SEQUENCE [LARGE SCALE GENOMIC DNA]</scope>
    <source>
        <strain evidence="3">S13-6-6</strain>
    </source>
</reference>
<evidence type="ECO:0000313" key="3">
    <source>
        <dbReference type="Proteomes" id="UP000515344"/>
    </source>
</evidence>
<dbReference type="Proteomes" id="UP000515344">
    <property type="component" value="Chromosome"/>
</dbReference>
<name>A0A7G5XKL3_9BACT</name>
<organism evidence="2 3">
    <name type="scientific">Lacibacter sediminis</name>
    <dbReference type="NCBI Taxonomy" id="2760713"/>
    <lineage>
        <taxon>Bacteria</taxon>
        <taxon>Pseudomonadati</taxon>
        <taxon>Bacteroidota</taxon>
        <taxon>Chitinophagia</taxon>
        <taxon>Chitinophagales</taxon>
        <taxon>Chitinophagaceae</taxon>
        <taxon>Lacibacter</taxon>
    </lineage>
</organism>
<accession>A0A7G5XKL3</accession>
<dbReference type="KEGG" id="lacs:H4075_07480"/>